<evidence type="ECO:0000256" key="2">
    <source>
        <dbReference type="SAM" id="MobiDB-lite"/>
    </source>
</evidence>
<reference evidence="3" key="1">
    <citation type="journal article" date="2020" name="Stud. Mycol.">
        <title>101 Dothideomycetes genomes: a test case for predicting lifestyles and emergence of pathogens.</title>
        <authorList>
            <person name="Haridas S."/>
            <person name="Albert R."/>
            <person name="Binder M."/>
            <person name="Bloem J."/>
            <person name="Labutti K."/>
            <person name="Salamov A."/>
            <person name="Andreopoulos B."/>
            <person name="Baker S."/>
            <person name="Barry K."/>
            <person name="Bills G."/>
            <person name="Bluhm B."/>
            <person name="Cannon C."/>
            <person name="Castanera R."/>
            <person name="Culley D."/>
            <person name="Daum C."/>
            <person name="Ezra D."/>
            <person name="Gonzalez J."/>
            <person name="Henrissat B."/>
            <person name="Kuo A."/>
            <person name="Liang C."/>
            <person name="Lipzen A."/>
            <person name="Lutzoni F."/>
            <person name="Magnuson J."/>
            <person name="Mondo S."/>
            <person name="Nolan M."/>
            <person name="Ohm R."/>
            <person name="Pangilinan J."/>
            <person name="Park H.-J."/>
            <person name="Ramirez L."/>
            <person name="Alfaro M."/>
            <person name="Sun H."/>
            <person name="Tritt A."/>
            <person name="Yoshinaga Y."/>
            <person name="Zwiers L.-H."/>
            <person name="Turgeon B."/>
            <person name="Goodwin S."/>
            <person name="Spatafora J."/>
            <person name="Crous P."/>
            <person name="Grigoriev I."/>
        </authorList>
    </citation>
    <scope>NUCLEOTIDE SEQUENCE</scope>
    <source>
        <strain evidence="3">CBS 269.34</strain>
    </source>
</reference>
<name>A0A6A6RAB0_9PEZI</name>
<protein>
    <submittedName>
        <fullName evidence="3">Uncharacterized protein</fullName>
    </submittedName>
</protein>
<dbReference type="EMBL" id="MU004182">
    <property type="protein sequence ID" value="KAF2501332.1"/>
    <property type="molecule type" value="Genomic_DNA"/>
</dbReference>
<dbReference type="Proteomes" id="UP000799750">
    <property type="component" value="Unassembled WGS sequence"/>
</dbReference>
<feature type="compositionally biased region" description="Basic and acidic residues" evidence="2">
    <location>
        <begin position="1"/>
        <end position="12"/>
    </location>
</feature>
<feature type="region of interest" description="Disordered" evidence="2">
    <location>
        <begin position="1"/>
        <end position="20"/>
    </location>
</feature>
<accession>A0A6A6RAB0</accession>
<evidence type="ECO:0000313" key="4">
    <source>
        <dbReference type="Proteomes" id="UP000799750"/>
    </source>
</evidence>
<dbReference type="OrthoDB" id="5423618at2759"/>
<evidence type="ECO:0000313" key="3">
    <source>
        <dbReference type="EMBL" id="KAF2501332.1"/>
    </source>
</evidence>
<feature type="coiled-coil region" evidence="1">
    <location>
        <begin position="124"/>
        <end position="151"/>
    </location>
</feature>
<dbReference type="AlphaFoldDB" id="A0A6A6RAB0"/>
<keyword evidence="1" id="KW-0175">Coiled coil</keyword>
<gene>
    <name evidence="3" type="ORF">BU16DRAFT_196224</name>
</gene>
<sequence>MTHATMELKDASPTRTPTALATFTTPPAQLSETLPCKFCSMSLTPPRKSKTKAKLLDLSPSSYLCHKDMLPRLSKKTGLKLRPEDLHKFSWSSEPEERSMREISKRVESEGANLEISLPFETQIRGMTAQLKELRVALMAHERKFDEMAEDDTDVCIGNMVTAFIKKIAKASKNINEHGLGGGGNSTEHSTKRYTSFAGLVTAKDLEDITHLPRKYHIVLEKADQYIQDRNKGAHETEKKLARLLSSKRCRLSGEFDFWAPIFEYVYERSIEEVANKEMTPRTSLPFDKK</sequence>
<evidence type="ECO:0000256" key="1">
    <source>
        <dbReference type="SAM" id="Coils"/>
    </source>
</evidence>
<keyword evidence="4" id="KW-1185">Reference proteome</keyword>
<proteinExistence type="predicted"/>
<organism evidence="3 4">
    <name type="scientific">Lophium mytilinum</name>
    <dbReference type="NCBI Taxonomy" id="390894"/>
    <lineage>
        <taxon>Eukaryota</taxon>
        <taxon>Fungi</taxon>
        <taxon>Dikarya</taxon>
        <taxon>Ascomycota</taxon>
        <taxon>Pezizomycotina</taxon>
        <taxon>Dothideomycetes</taxon>
        <taxon>Pleosporomycetidae</taxon>
        <taxon>Mytilinidiales</taxon>
        <taxon>Mytilinidiaceae</taxon>
        <taxon>Lophium</taxon>
    </lineage>
</organism>